<dbReference type="EMBL" id="ADWQ01000086">
    <property type="protein sequence ID" value="EFU32407.1"/>
    <property type="molecule type" value="Genomic_DNA"/>
</dbReference>
<evidence type="ECO:0000313" key="1">
    <source>
        <dbReference type="EMBL" id="EFU32407.1"/>
    </source>
</evidence>
<comment type="caution">
    <text evidence="1">The sequence shown here is derived from an EMBL/GenBank/DDBJ whole genome shotgun (WGS) entry which is preliminary data.</text>
</comment>
<dbReference type="Proteomes" id="UP000005056">
    <property type="component" value="Unassembled WGS sequence"/>
</dbReference>
<name>A0AAN3SC32_ECOLX</name>
<proteinExistence type="predicted"/>
<gene>
    <name evidence="1" type="ORF">HMPREF9350_05771</name>
</gene>
<organism evidence="1 2">
    <name type="scientific">Escherichia coli MS 85-1</name>
    <dbReference type="NCBI Taxonomy" id="679202"/>
    <lineage>
        <taxon>Bacteria</taxon>
        <taxon>Pseudomonadati</taxon>
        <taxon>Pseudomonadota</taxon>
        <taxon>Gammaproteobacteria</taxon>
        <taxon>Enterobacterales</taxon>
        <taxon>Enterobacteriaceae</taxon>
        <taxon>Escherichia</taxon>
    </lineage>
</organism>
<evidence type="ECO:0000313" key="2">
    <source>
        <dbReference type="Proteomes" id="UP000005056"/>
    </source>
</evidence>
<dbReference type="AlphaFoldDB" id="A0AAN3SC32"/>
<accession>A0AAN3SC32</accession>
<reference evidence="1 2" key="1">
    <citation type="submission" date="2010-09" db="EMBL/GenBank/DDBJ databases">
        <authorList>
            <person name="Weinstock G."/>
            <person name="Sodergren E."/>
            <person name="Clifton S."/>
            <person name="Fulton L."/>
            <person name="Fulton B."/>
            <person name="Courtney L."/>
            <person name="Fronick C."/>
            <person name="Harrison M."/>
            <person name="Strong C."/>
            <person name="Farmer C."/>
            <person name="Delahaunty K."/>
            <person name="Markovic C."/>
            <person name="Hall O."/>
            <person name="Minx P."/>
            <person name="Tomlinson C."/>
            <person name="Mitreva M."/>
            <person name="Hou S."/>
            <person name="Chen J."/>
            <person name="Wollam A."/>
            <person name="Pepin K.H."/>
            <person name="Johnson M."/>
            <person name="Bhonagiri V."/>
            <person name="Zhang X."/>
            <person name="Suruliraj S."/>
            <person name="Warren W."/>
            <person name="Chinwalla A."/>
            <person name="Mardis E.R."/>
            <person name="Wilson R.K."/>
        </authorList>
    </citation>
    <scope>NUCLEOTIDE SEQUENCE [LARGE SCALE GENOMIC DNA]</scope>
    <source>
        <strain evidence="1 2">MS 85-1</strain>
    </source>
</reference>
<protein>
    <submittedName>
        <fullName evidence="1">Uncharacterized protein</fullName>
    </submittedName>
</protein>
<sequence length="42" mass="4920">MSEFHFLWNLCDKNRVVNVFYAIKYSPPTSFIVSGKAFCLVF</sequence>